<evidence type="ECO:0000313" key="2">
    <source>
        <dbReference type="EMBL" id="KAJ6837447.1"/>
    </source>
</evidence>
<evidence type="ECO:0000256" key="1">
    <source>
        <dbReference type="SAM" id="MobiDB-lite"/>
    </source>
</evidence>
<name>A0AAX6HA33_IRIPA</name>
<comment type="caution">
    <text evidence="2">The sequence shown here is derived from an EMBL/GenBank/DDBJ whole genome shotgun (WGS) entry which is preliminary data.</text>
</comment>
<evidence type="ECO:0000313" key="3">
    <source>
        <dbReference type="Proteomes" id="UP001140949"/>
    </source>
</evidence>
<dbReference type="Proteomes" id="UP001140949">
    <property type="component" value="Unassembled WGS sequence"/>
</dbReference>
<feature type="compositionally biased region" description="Basic and acidic residues" evidence="1">
    <location>
        <begin position="20"/>
        <end position="39"/>
    </location>
</feature>
<organism evidence="2 3">
    <name type="scientific">Iris pallida</name>
    <name type="common">Sweet iris</name>
    <dbReference type="NCBI Taxonomy" id="29817"/>
    <lineage>
        <taxon>Eukaryota</taxon>
        <taxon>Viridiplantae</taxon>
        <taxon>Streptophyta</taxon>
        <taxon>Embryophyta</taxon>
        <taxon>Tracheophyta</taxon>
        <taxon>Spermatophyta</taxon>
        <taxon>Magnoliopsida</taxon>
        <taxon>Liliopsida</taxon>
        <taxon>Asparagales</taxon>
        <taxon>Iridaceae</taxon>
        <taxon>Iridoideae</taxon>
        <taxon>Irideae</taxon>
        <taxon>Iris</taxon>
    </lineage>
</organism>
<accession>A0AAX6HA33</accession>
<proteinExistence type="predicted"/>
<reference evidence="2" key="2">
    <citation type="submission" date="2023-04" db="EMBL/GenBank/DDBJ databases">
        <authorList>
            <person name="Bruccoleri R.E."/>
            <person name="Oakeley E.J."/>
            <person name="Faust A.-M."/>
            <person name="Dessus-Babus S."/>
            <person name="Altorfer M."/>
            <person name="Burckhardt D."/>
            <person name="Oertli M."/>
            <person name="Naumann U."/>
            <person name="Petersen F."/>
            <person name="Wong J."/>
        </authorList>
    </citation>
    <scope>NUCLEOTIDE SEQUENCE</scope>
    <source>
        <strain evidence="2">GSM-AAB239-AS_SAM_17_03QT</strain>
        <tissue evidence="2">Leaf</tissue>
    </source>
</reference>
<feature type="region of interest" description="Disordered" evidence="1">
    <location>
        <begin position="1"/>
        <end position="39"/>
    </location>
</feature>
<reference evidence="2" key="1">
    <citation type="journal article" date="2023" name="GigaByte">
        <title>Genome assembly of the bearded iris, Iris pallida Lam.</title>
        <authorList>
            <person name="Bruccoleri R.E."/>
            <person name="Oakeley E.J."/>
            <person name="Faust A.M.E."/>
            <person name="Altorfer M."/>
            <person name="Dessus-Babus S."/>
            <person name="Burckhardt D."/>
            <person name="Oertli M."/>
            <person name="Naumann U."/>
            <person name="Petersen F."/>
            <person name="Wong J."/>
        </authorList>
    </citation>
    <scope>NUCLEOTIDE SEQUENCE</scope>
    <source>
        <strain evidence="2">GSM-AAB239-AS_SAM_17_03QT</strain>
    </source>
</reference>
<gene>
    <name evidence="2" type="ORF">M6B38_120880</name>
</gene>
<sequence>MGEVSESGGRRRTHLWRLPATDKRGGEGERRTTEGLDRHTMAGGSGRCCRWKMQARTLALGGTGVEGFVGQELTGVGPCAMLPWKCIGRRPLGRCGGAGAASLAKSGECSTLAWRTGRRPATRVLDRWGGSSARSGARIRAQVLLDAKIGWGLQLDRRRKGLRSLCCVWGWRWCGNSDDVGESAVAGMAMMVGFWKD</sequence>
<dbReference type="EMBL" id="JANAVB010011397">
    <property type="protein sequence ID" value="KAJ6837447.1"/>
    <property type="molecule type" value="Genomic_DNA"/>
</dbReference>
<protein>
    <submittedName>
        <fullName evidence="2">Pollen-specific leucine-rich repeat extensin-like protein 4</fullName>
    </submittedName>
</protein>
<keyword evidence="3" id="KW-1185">Reference proteome</keyword>
<dbReference type="AlphaFoldDB" id="A0AAX6HA33"/>